<protein>
    <submittedName>
        <fullName evidence="5">MarR family transcriptional regulator</fullName>
    </submittedName>
</protein>
<dbReference type="InterPro" id="IPR036388">
    <property type="entry name" value="WH-like_DNA-bd_sf"/>
</dbReference>
<dbReference type="KEGG" id="gpi:GPICK_16420"/>
<dbReference type="HOGENOM" id="CLU_083287_27_4_7"/>
<dbReference type="SUPFAM" id="SSF46785">
    <property type="entry name" value="Winged helix' DNA-binding domain"/>
    <property type="match status" value="1"/>
</dbReference>
<proteinExistence type="predicted"/>
<evidence type="ECO:0000256" key="1">
    <source>
        <dbReference type="ARBA" id="ARBA00023015"/>
    </source>
</evidence>
<keyword evidence="1" id="KW-0805">Transcription regulation</keyword>
<dbReference type="OrthoDB" id="1467380at2"/>
<dbReference type="GO" id="GO:0003677">
    <property type="term" value="F:DNA binding"/>
    <property type="evidence" value="ECO:0007669"/>
    <property type="project" value="UniProtKB-KW"/>
</dbReference>
<dbReference type="Gene3D" id="1.10.10.10">
    <property type="entry name" value="Winged helix-like DNA-binding domain superfamily/Winged helix DNA-binding domain"/>
    <property type="match status" value="1"/>
</dbReference>
<dbReference type="Proteomes" id="UP000057609">
    <property type="component" value="Chromosome"/>
</dbReference>
<dbReference type="PROSITE" id="PS50995">
    <property type="entry name" value="HTH_MARR_2"/>
    <property type="match status" value="1"/>
</dbReference>
<feature type="domain" description="HTH marR-type" evidence="4">
    <location>
        <begin position="1"/>
        <end position="136"/>
    </location>
</feature>
<evidence type="ECO:0000256" key="3">
    <source>
        <dbReference type="ARBA" id="ARBA00023163"/>
    </source>
</evidence>
<dbReference type="GO" id="GO:0003700">
    <property type="term" value="F:DNA-binding transcription factor activity"/>
    <property type="evidence" value="ECO:0007669"/>
    <property type="project" value="InterPro"/>
</dbReference>
<dbReference type="InterPro" id="IPR000835">
    <property type="entry name" value="HTH_MarR-typ"/>
</dbReference>
<reference evidence="5 6" key="1">
    <citation type="journal article" date="2015" name="Genome Announc.">
        <title>Complete Genome of Geobacter pickeringii G13T, a Metal-Reducing Isolate from Sedimentary Kaolin Deposits.</title>
        <authorList>
            <person name="Badalamenti J.P."/>
            <person name="Bond D.R."/>
        </authorList>
    </citation>
    <scope>NUCLEOTIDE SEQUENCE [LARGE SCALE GENOMIC DNA]</scope>
    <source>
        <strain evidence="5 6">G13</strain>
    </source>
</reference>
<name>A0A0B5BKZ6_9BACT</name>
<keyword evidence="3" id="KW-0804">Transcription</keyword>
<evidence type="ECO:0000259" key="4">
    <source>
        <dbReference type="PROSITE" id="PS50995"/>
    </source>
</evidence>
<dbReference type="PANTHER" id="PTHR42756:SF1">
    <property type="entry name" value="TRANSCRIPTIONAL REPRESSOR OF EMRAB OPERON"/>
    <property type="match status" value="1"/>
</dbReference>
<dbReference type="PROSITE" id="PS01117">
    <property type="entry name" value="HTH_MARR_1"/>
    <property type="match status" value="1"/>
</dbReference>
<gene>
    <name evidence="5" type="ORF">GPICK_16420</name>
</gene>
<dbReference type="InterPro" id="IPR023187">
    <property type="entry name" value="Tscrpt_reg_MarR-type_CS"/>
</dbReference>
<accession>A0A0B5BKZ6</accession>
<dbReference type="EMBL" id="CP009788">
    <property type="protein sequence ID" value="AJE04746.1"/>
    <property type="molecule type" value="Genomic_DNA"/>
</dbReference>
<dbReference type="RefSeq" id="WP_039745018.1">
    <property type="nucleotide sequence ID" value="NZ_CP009788.1"/>
</dbReference>
<evidence type="ECO:0000313" key="6">
    <source>
        <dbReference type="Proteomes" id="UP000057609"/>
    </source>
</evidence>
<sequence length="142" mass="16378">MERIERIAQLYPIIMRVMGRIRSLVHEGMDLTYNQYKMLLTIYDKGSCPLNLLARELEIAMSSASEMVDRLVNLGFVYRAVDEGNRRQVIIYTTGKGEELIREVRRGIVDNYRTLLARLPEGDQERLVGAFETIAEVLGRLE</sequence>
<keyword evidence="6" id="KW-1185">Reference proteome</keyword>
<dbReference type="AlphaFoldDB" id="A0A0B5BKZ6"/>
<dbReference type="InterPro" id="IPR036390">
    <property type="entry name" value="WH_DNA-bd_sf"/>
</dbReference>
<organism evidence="5 6">
    <name type="scientific">Geobacter pickeringii</name>
    <dbReference type="NCBI Taxonomy" id="345632"/>
    <lineage>
        <taxon>Bacteria</taxon>
        <taxon>Pseudomonadati</taxon>
        <taxon>Thermodesulfobacteriota</taxon>
        <taxon>Desulfuromonadia</taxon>
        <taxon>Geobacterales</taxon>
        <taxon>Geobacteraceae</taxon>
        <taxon>Geobacter</taxon>
    </lineage>
</organism>
<dbReference type="PANTHER" id="PTHR42756">
    <property type="entry name" value="TRANSCRIPTIONAL REGULATOR, MARR"/>
    <property type="match status" value="1"/>
</dbReference>
<evidence type="ECO:0000313" key="5">
    <source>
        <dbReference type="EMBL" id="AJE04746.1"/>
    </source>
</evidence>
<keyword evidence="2" id="KW-0238">DNA-binding</keyword>
<evidence type="ECO:0000256" key="2">
    <source>
        <dbReference type="ARBA" id="ARBA00023125"/>
    </source>
</evidence>
<dbReference type="STRING" id="345632.GPICK_16420"/>
<dbReference type="Pfam" id="PF01047">
    <property type="entry name" value="MarR"/>
    <property type="match status" value="1"/>
</dbReference>
<dbReference type="SMART" id="SM00347">
    <property type="entry name" value="HTH_MARR"/>
    <property type="match status" value="1"/>
</dbReference>